<evidence type="ECO:0000313" key="3">
    <source>
        <dbReference type="Proteomes" id="UP000250369"/>
    </source>
</evidence>
<dbReference type="AlphaFoldDB" id="A0A329MRP6"/>
<feature type="non-terminal residue" evidence="2">
    <location>
        <position position="1"/>
    </location>
</feature>
<reference evidence="2 3" key="1">
    <citation type="journal article" date="2009" name="Int. J. Syst. Evol. Microbiol.">
        <title>Paenibacillus contaminans sp. nov., isolated from a contaminated laboratory plate.</title>
        <authorList>
            <person name="Chou J.H."/>
            <person name="Lee J.H."/>
            <person name="Lin M.C."/>
            <person name="Chang P.S."/>
            <person name="Arun A.B."/>
            <person name="Young C.C."/>
            <person name="Chen W.M."/>
        </authorList>
    </citation>
    <scope>NUCLEOTIDE SEQUENCE [LARGE SCALE GENOMIC DNA]</scope>
    <source>
        <strain evidence="2 3">CKOBP-6</strain>
    </source>
</reference>
<evidence type="ECO:0000313" key="2">
    <source>
        <dbReference type="EMBL" id="RAV22639.1"/>
    </source>
</evidence>
<comment type="caution">
    <text evidence="2">The sequence shown here is derived from an EMBL/GenBank/DDBJ whole genome shotgun (WGS) entry which is preliminary data.</text>
</comment>
<sequence>APVPAAKPAQQAAQPAGAAPAGAEAPAPEAAGEPWLGKLLKAFGVEHESRFAKQLASGGLEPPSQSELSAALSGRANGDEGAKPLAETLKGALLQLSSLDEAPPSVKEAAQQLVQQITGQQLLLTSDRSSMFAHVTMMVPLRSENGEHNATVHIQSRKGRNGEIDANNCRLIFDLHMKSIGNTMLDVQVFDKIVSLNVHNDQPFIAELLESNRDDIAAGLERIGYQFLSLRCSPYPERLSAEAQETKRTAEDGRSVLGSLYNAKPYKGVDIRV</sequence>
<name>A0A329MRP6_9BACL</name>
<gene>
    <name evidence="2" type="ORF">DQG23_00005</name>
</gene>
<feature type="region of interest" description="Disordered" evidence="1">
    <location>
        <begin position="1"/>
        <end position="30"/>
    </location>
</feature>
<protein>
    <recommendedName>
        <fullName evidence="4">Flagellar hook-length control protein FliK</fullName>
    </recommendedName>
</protein>
<feature type="region of interest" description="Disordered" evidence="1">
    <location>
        <begin position="55"/>
        <end position="82"/>
    </location>
</feature>
<evidence type="ECO:0000256" key="1">
    <source>
        <dbReference type="SAM" id="MobiDB-lite"/>
    </source>
</evidence>
<organism evidence="2 3">
    <name type="scientific">Paenibacillus contaminans</name>
    <dbReference type="NCBI Taxonomy" id="450362"/>
    <lineage>
        <taxon>Bacteria</taxon>
        <taxon>Bacillati</taxon>
        <taxon>Bacillota</taxon>
        <taxon>Bacilli</taxon>
        <taxon>Bacillales</taxon>
        <taxon>Paenibacillaceae</taxon>
        <taxon>Paenibacillus</taxon>
    </lineage>
</organism>
<evidence type="ECO:0008006" key="4">
    <source>
        <dbReference type="Google" id="ProtNLM"/>
    </source>
</evidence>
<accession>A0A329MRP6</accession>
<dbReference type="EMBL" id="QMFB01000001">
    <property type="protein sequence ID" value="RAV22639.1"/>
    <property type="molecule type" value="Genomic_DNA"/>
</dbReference>
<proteinExistence type="predicted"/>
<dbReference type="Proteomes" id="UP000250369">
    <property type="component" value="Unassembled WGS sequence"/>
</dbReference>
<keyword evidence="3" id="KW-1185">Reference proteome</keyword>